<evidence type="ECO:0000313" key="13">
    <source>
        <dbReference type="EMBL" id="MBB5068419.1"/>
    </source>
</evidence>
<name>A0A840NGI6_9PSEU</name>
<dbReference type="FunFam" id="3.40.50.2020:FF:000021">
    <property type="entry name" value="Adenine phosphoribosyltransferase"/>
    <property type="match status" value="1"/>
</dbReference>
<dbReference type="PANTHER" id="PTHR32315:SF3">
    <property type="entry name" value="ADENINE PHOSPHORIBOSYLTRANSFERASE"/>
    <property type="match status" value="1"/>
</dbReference>
<keyword evidence="10 11" id="KW-0660">Purine salvage</keyword>
<evidence type="ECO:0000256" key="1">
    <source>
        <dbReference type="ARBA" id="ARBA00000868"/>
    </source>
</evidence>
<dbReference type="Gene3D" id="3.40.50.2020">
    <property type="match status" value="1"/>
</dbReference>
<evidence type="ECO:0000256" key="8">
    <source>
        <dbReference type="ARBA" id="ARBA00022676"/>
    </source>
</evidence>
<evidence type="ECO:0000256" key="4">
    <source>
        <dbReference type="ARBA" id="ARBA00004659"/>
    </source>
</evidence>
<evidence type="ECO:0000256" key="9">
    <source>
        <dbReference type="ARBA" id="ARBA00022679"/>
    </source>
</evidence>
<dbReference type="Proteomes" id="UP000580474">
    <property type="component" value="Unassembled WGS sequence"/>
</dbReference>
<comment type="similarity">
    <text evidence="5 11">Belongs to the purine/pyrimidine phosphoribosyltransferase family.</text>
</comment>
<comment type="subcellular location">
    <subcellularLocation>
        <location evidence="3 11">Cytoplasm</location>
    </subcellularLocation>
</comment>
<dbReference type="HAMAP" id="MF_00004">
    <property type="entry name" value="Aden_phosphoribosyltr"/>
    <property type="match status" value="1"/>
</dbReference>
<comment type="subunit">
    <text evidence="11">Homodimer.</text>
</comment>
<sequence>MADSDVVRVIHPTLSKASRLIREVPDFPEPGVLFRDISPLLADGEALSTVVTALGEGHEFDVVAGVEARGFLVGAAVAQAYGTGVVGLRKPGKLPEVADRIDYALEYGTASLELAADTISAGQRVLVVDDVLATGGTLNAACELLGRAGAKVSAAAVVLELTALGGRDRVLGADVHALLAV</sequence>
<dbReference type="RefSeq" id="WP_184478110.1">
    <property type="nucleotide sequence ID" value="NZ_JACHIV010000001.1"/>
</dbReference>
<reference evidence="13 14" key="1">
    <citation type="submission" date="2020-08" db="EMBL/GenBank/DDBJ databases">
        <title>Sequencing the genomes of 1000 actinobacteria strains.</title>
        <authorList>
            <person name="Klenk H.-P."/>
        </authorList>
    </citation>
    <scope>NUCLEOTIDE SEQUENCE [LARGE SCALE GENOMIC DNA]</scope>
    <source>
        <strain evidence="13 14">DSM 45582</strain>
    </source>
</reference>
<evidence type="ECO:0000256" key="5">
    <source>
        <dbReference type="ARBA" id="ARBA00008391"/>
    </source>
</evidence>
<evidence type="ECO:0000256" key="11">
    <source>
        <dbReference type="HAMAP-Rule" id="MF_00004"/>
    </source>
</evidence>
<keyword evidence="8 11" id="KW-0328">Glycosyltransferase</keyword>
<evidence type="ECO:0000256" key="3">
    <source>
        <dbReference type="ARBA" id="ARBA00004496"/>
    </source>
</evidence>
<keyword evidence="7 11" id="KW-0963">Cytoplasm</keyword>
<dbReference type="EC" id="2.4.2.7" evidence="6 11"/>
<gene>
    <name evidence="11" type="primary">apt</name>
    <name evidence="13" type="ORF">BJ969_001507</name>
</gene>
<dbReference type="Pfam" id="PF00156">
    <property type="entry name" value="Pribosyltran"/>
    <property type="match status" value="1"/>
</dbReference>
<dbReference type="InterPro" id="IPR029057">
    <property type="entry name" value="PRTase-like"/>
</dbReference>
<dbReference type="GO" id="GO:0016208">
    <property type="term" value="F:AMP binding"/>
    <property type="evidence" value="ECO:0007669"/>
    <property type="project" value="TreeGrafter"/>
</dbReference>
<dbReference type="SUPFAM" id="SSF53271">
    <property type="entry name" value="PRTase-like"/>
    <property type="match status" value="1"/>
</dbReference>
<dbReference type="UniPathway" id="UPA00588">
    <property type="reaction ID" value="UER00646"/>
</dbReference>
<evidence type="ECO:0000256" key="7">
    <source>
        <dbReference type="ARBA" id="ARBA00022490"/>
    </source>
</evidence>
<dbReference type="InterPro" id="IPR050054">
    <property type="entry name" value="UPRTase/APRTase"/>
</dbReference>
<evidence type="ECO:0000313" key="14">
    <source>
        <dbReference type="Proteomes" id="UP000580474"/>
    </source>
</evidence>
<protein>
    <recommendedName>
        <fullName evidence="6 11">Adenine phosphoribosyltransferase</fullName>
        <shortName evidence="11">APRT</shortName>
        <ecNumber evidence="6 11">2.4.2.7</ecNumber>
    </recommendedName>
</protein>
<evidence type="ECO:0000256" key="10">
    <source>
        <dbReference type="ARBA" id="ARBA00022726"/>
    </source>
</evidence>
<evidence type="ECO:0000256" key="6">
    <source>
        <dbReference type="ARBA" id="ARBA00011893"/>
    </source>
</evidence>
<keyword evidence="14" id="KW-1185">Reference proteome</keyword>
<keyword evidence="9 11" id="KW-0808">Transferase</keyword>
<proteinExistence type="inferred from homology"/>
<dbReference type="AlphaFoldDB" id="A0A840NGI6"/>
<dbReference type="EMBL" id="JACHIV010000001">
    <property type="protein sequence ID" value="MBB5068419.1"/>
    <property type="molecule type" value="Genomic_DNA"/>
</dbReference>
<organism evidence="13 14">
    <name type="scientific">Saccharopolyspora gloriosae</name>
    <dbReference type="NCBI Taxonomy" id="455344"/>
    <lineage>
        <taxon>Bacteria</taxon>
        <taxon>Bacillati</taxon>
        <taxon>Actinomycetota</taxon>
        <taxon>Actinomycetes</taxon>
        <taxon>Pseudonocardiales</taxon>
        <taxon>Pseudonocardiaceae</taxon>
        <taxon>Saccharopolyspora</taxon>
    </lineage>
</organism>
<dbReference type="PANTHER" id="PTHR32315">
    <property type="entry name" value="ADENINE PHOSPHORIBOSYLTRANSFERASE"/>
    <property type="match status" value="1"/>
</dbReference>
<feature type="domain" description="Phosphoribosyltransferase" evidence="12">
    <location>
        <begin position="57"/>
        <end position="159"/>
    </location>
</feature>
<dbReference type="NCBIfam" id="NF002634">
    <property type="entry name" value="PRK02304.1-3"/>
    <property type="match status" value="1"/>
</dbReference>
<dbReference type="GO" id="GO:0044209">
    <property type="term" value="P:AMP salvage"/>
    <property type="evidence" value="ECO:0007669"/>
    <property type="project" value="UniProtKB-UniRule"/>
</dbReference>
<dbReference type="GO" id="GO:0006166">
    <property type="term" value="P:purine ribonucleoside salvage"/>
    <property type="evidence" value="ECO:0007669"/>
    <property type="project" value="UniProtKB-KW"/>
</dbReference>
<comment type="caution">
    <text evidence="13">The sequence shown here is derived from an EMBL/GenBank/DDBJ whole genome shotgun (WGS) entry which is preliminary data.</text>
</comment>
<evidence type="ECO:0000256" key="2">
    <source>
        <dbReference type="ARBA" id="ARBA00003968"/>
    </source>
</evidence>
<dbReference type="GO" id="GO:0005737">
    <property type="term" value="C:cytoplasm"/>
    <property type="evidence" value="ECO:0007669"/>
    <property type="project" value="UniProtKB-SubCell"/>
</dbReference>
<accession>A0A840NGI6</accession>
<dbReference type="InterPro" id="IPR005764">
    <property type="entry name" value="Ade_phspho_trans"/>
</dbReference>
<evidence type="ECO:0000259" key="12">
    <source>
        <dbReference type="Pfam" id="PF00156"/>
    </source>
</evidence>
<dbReference type="GO" id="GO:0002055">
    <property type="term" value="F:adenine binding"/>
    <property type="evidence" value="ECO:0007669"/>
    <property type="project" value="TreeGrafter"/>
</dbReference>
<comment type="function">
    <text evidence="2 11">Catalyzes a salvage reaction resulting in the formation of AMP, that is energically less costly than de novo synthesis.</text>
</comment>
<dbReference type="GO" id="GO:0003999">
    <property type="term" value="F:adenine phosphoribosyltransferase activity"/>
    <property type="evidence" value="ECO:0007669"/>
    <property type="project" value="UniProtKB-UniRule"/>
</dbReference>
<dbReference type="GO" id="GO:0006168">
    <property type="term" value="P:adenine salvage"/>
    <property type="evidence" value="ECO:0007669"/>
    <property type="project" value="InterPro"/>
</dbReference>
<dbReference type="NCBIfam" id="NF002636">
    <property type="entry name" value="PRK02304.1-5"/>
    <property type="match status" value="1"/>
</dbReference>
<dbReference type="CDD" id="cd06223">
    <property type="entry name" value="PRTases_typeI"/>
    <property type="match status" value="1"/>
</dbReference>
<comment type="pathway">
    <text evidence="4 11">Purine metabolism; AMP biosynthesis via salvage pathway; AMP from adenine: step 1/1.</text>
</comment>
<dbReference type="InterPro" id="IPR000836">
    <property type="entry name" value="PRTase_dom"/>
</dbReference>
<comment type="catalytic activity">
    <reaction evidence="1 11">
        <text>AMP + diphosphate = 5-phospho-alpha-D-ribose 1-diphosphate + adenine</text>
        <dbReference type="Rhea" id="RHEA:16609"/>
        <dbReference type="ChEBI" id="CHEBI:16708"/>
        <dbReference type="ChEBI" id="CHEBI:33019"/>
        <dbReference type="ChEBI" id="CHEBI:58017"/>
        <dbReference type="ChEBI" id="CHEBI:456215"/>
        <dbReference type="EC" id="2.4.2.7"/>
    </reaction>
</comment>